<proteinExistence type="inferred from homology"/>
<feature type="region of interest" description="Disordered" evidence="4">
    <location>
        <begin position="113"/>
        <end position="132"/>
    </location>
</feature>
<evidence type="ECO:0000256" key="4">
    <source>
        <dbReference type="SAM" id="MobiDB-lite"/>
    </source>
</evidence>
<dbReference type="GO" id="GO:0016787">
    <property type="term" value="F:hydrolase activity"/>
    <property type="evidence" value="ECO:0007669"/>
    <property type="project" value="UniProtKB-KW"/>
</dbReference>
<dbReference type="InterPro" id="IPR017853">
    <property type="entry name" value="GH"/>
</dbReference>
<keyword evidence="10" id="KW-1185">Reference proteome</keyword>
<dbReference type="Gene3D" id="2.60.120.620">
    <property type="entry name" value="q2cbj1_9rhob like domain"/>
    <property type="match status" value="1"/>
</dbReference>
<feature type="compositionally biased region" description="Basic and acidic residues" evidence="4">
    <location>
        <begin position="113"/>
        <end position="131"/>
    </location>
</feature>
<evidence type="ECO:0000313" key="10">
    <source>
        <dbReference type="Proteomes" id="UP001642464"/>
    </source>
</evidence>
<dbReference type="Pfam" id="PF02836">
    <property type="entry name" value="Glyco_hydro_2_C"/>
    <property type="match status" value="2"/>
</dbReference>
<dbReference type="Proteomes" id="UP001642464">
    <property type="component" value="Unassembled WGS sequence"/>
</dbReference>
<dbReference type="InterPro" id="IPR008979">
    <property type="entry name" value="Galactose-bd-like_sf"/>
</dbReference>
<gene>
    <name evidence="9" type="ORF">SCF082_LOCUS31337</name>
</gene>
<dbReference type="InterPro" id="IPR036156">
    <property type="entry name" value="Beta-gal/glucu_dom_sf"/>
</dbReference>
<dbReference type="InterPro" id="IPR006103">
    <property type="entry name" value="Glyco_hydro_2_cat"/>
</dbReference>
<dbReference type="PROSITE" id="PS00608">
    <property type="entry name" value="GLYCOSYL_HYDROL_F2_2"/>
    <property type="match status" value="1"/>
</dbReference>
<dbReference type="InterPro" id="IPR040605">
    <property type="entry name" value="Glyco_hydro2_dom5"/>
</dbReference>
<feature type="domain" description="Glycoside hydrolase family 2 catalytic" evidence="6">
    <location>
        <begin position="411"/>
        <end position="485"/>
    </location>
</feature>
<dbReference type="InterPro" id="IPR012668">
    <property type="entry name" value="CHP02466"/>
</dbReference>
<comment type="caution">
    <text evidence="9">The sequence shown here is derived from an EMBL/GenBank/DDBJ whole genome shotgun (WGS) entry which is preliminary data.</text>
</comment>
<reference evidence="9 10" key="1">
    <citation type="submission" date="2024-02" db="EMBL/GenBank/DDBJ databases">
        <authorList>
            <person name="Chen Y."/>
            <person name="Shah S."/>
            <person name="Dougan E. K."/>
            <person name="Thang M."/>
            <person name="Chan C."/>
        </authorList>
    </citation>
    <scope>NUCLEOTIDE SEQUENCE [LARGE SCALE GENOMIC DNA]</scope>
</reference>
<feature type="domain" description="Glycoside hydrolase family 2 catalytic" evidence="6">
    <location>
        <begin position="489"/>
        <end position="544"/>
    </location>
</feature>
<evidence type="ECO:0000259" key="5">
    <source>
        <dbReference type="Pfam" id="PF00703"/>
    </source>
</evidence>
<keyword evidence="2 9" id="KW-0378">Hydrolase</keyword>
<evidence type="ECO:0000259" key="7">
    <source>
        <dbReference type="Pfam" id="PF16355"/>
    </source>
</evidence>
<dbReference type="Pfam" id="PF16355">
    <property type="entry name" value="DUF4982"/>
    <property type="match status" value="1"/>
</dbReference>
<evidence type="ECO:0000256" key="1">
    <source>
        <dbReference type="ARBA" id="ARBA00007401"/>
    </source>
</evidence>
<dbReference type="PANTHER" id="PTHR42732:SF1">
    <property type="entry name" value="BETA-MANNOSIDASE"/>
    <property type="match status" value="1"/>
</dbReference>
<dbReference type="SUPFAM" id="SSF49785">
    <property type="entry name" value="Galactose-binding domain-like"/>
    <property type="match status" value="1"/>
</dbReference>
<dbReference type="SUPFAM" id="SSF49303">
    <property type="entry name" value="beta-Galactosidase/glucuronidase domain"/>
    <property type="match status" value="1"/>
</dbReference>
<sequence length="1110" mass="122635">MLRAALLFPTLCLAGREVENLDQGWRFVHEEQQLRRCNSQTFPSALRGRCPSLAPQGRPEDGAPGSAAACRDACCDDSSCNAWQWCGDNAGCESPNTCFKGLIDIQRDCSGHGEWEGQGDPSREPEPEPRPGHPCNFQQCLRDFNDSTWTQIDVPHDFVVAGNFTPRADKSHGYLPYGVAWYRRQLCLQEAAEIMEGSRQSWLEFEGVMVKSKVWLNGAFLGSHSSGYTPQILDISPASLESGCSNVLAVLVDATAPDGWWYDGGGIYRHVWRTTTSPVHVVPWGLYAPAKVVGAQSVDYGDAEVYPIVELVNKFQDQKAIRIACSIRSLDGQLITHQDLRSVLAPGETVEFPLKTMYLKGARLWSPGSPSLYEMIVEIWSTDSGNEGPPDDQIKTTFGVRNLSWSPDIGFSINGVVTKILGTANHQDFAVLGVAVPDHLQEHRLKKLQQFGANAWRTAHNPPNEALLNAADRLGVLVWDENHRNGQDEEMEVMIKRDRNHPSIVIWSICNERLCDTIDVRGDAERLKALAHRLDPHMGRVVSANYNNFNGNRTPMDLMGFDYGPEMYDKWHAEAPQAPAISSETSSAYSDRGLVWNNRTAGHVRDYDTEHPSWGQTAEVAWQAILSRPFVGGGFTWTGWDYRGEPTPYSWPDVNSHFGILDIAGFWKHRAHWYHACWTAPSDGYVLHLLPHWNWEPGHGSVDVWAYSNLEELELIHPNGTSLGRRQAPQCSRAEWQVPYMKGSLTALGYLGGRKVKTTVVSTTGSPSALRMEIMDGIGAEGVRANGQDVGLISVEVVDDQGAVVPTSSEMIHVSATSGIVLGTANGDPSSLEPNFSPRRSAFGGRLLAVVRPEPRGLGRTMTVRAESPNLTPAELRLKVLGLNSVAGALQRPCGTIEYSLWPLVFSGFIRVRCPDRLLARLNVQCDALLAARNAPSHALFLQGEMKEGEQLTIQTPDPEFEEILLASAAMLGKTLIGDDDEGTTYALDTVWTVHQMEGDYNPVHFHNNARSMFGFSSFLHLQLPPQVGQRESPGEGGSEDGGTSFIWKTDSTATQGQLECPGVLSVEMQEGYLHVFPQWVQHFVWPFRGVGERRTIAANIARLPSGMAR</sequence>
<evidence type="ECO:0000259" key="6">
    <source>
        <dbReference type="Pfam" id="PF02836"/>
    </source>
</evidence>
<evidence type="ECO:0000313" key="9">
    <source>
        <dbReference type="EMBL" id="CAK9058991.1"/>
    </source>
</evidence>
<dbReference type="PANTHER" id="PTHR42732">
    <property type="entry name" value="BETA-GALACTOSIDASE"/>
    <property type="match status" value="1"/>
</dbReference>
<name>A0ABP0N5U3_9DINO</name>
<keyword evidence="3" id="KW-0326">Glycosidase</keyword>
<feature type="domain" description="DUF4982" evidence="7">
    <location>
        <begin position="701"/>
        <end position="756"/>
    </location>
</feature>
<dbReference type="InterPro" id="IPR013783">
    <property type="entry name" value="Ig-like_fold"/>
</dbReference>
<protein>
    <submittedName>
        <fullName evidence="9">Beta-galactosidase BoGH2A (Beta-gal) (Glycosyl hydrolase family protein 2A) (BoGH2A)</fullName>
    </submittedName>
</protein>
<dbReference type="InterPro" id="IPR006102">
    <property type="entry name" value="Ig-like_GH2"/>
</dbReference>
<dbReference type="InterPro" id="IPR051913">
    <property type="entry name" value="GH2_Domain-Containing"/>
</dbReference>
<dbReference type="Gene3D" id="2.60.120.260">
    <property type="entry name" value="Galactose-binding domain-like"/>
    <property type="match status" value="1"/>
</dbReference>
<dbReference type="Pfam" id="PF18565">
    <property type="entry name" value="Glyco_hydro2_C5"/>
    <property type="match status" value="1"/>
</dbReference>
<dbReference type="SUPFAM" id="SSF51445">
    <property type="entry name" value="(Trans)glycosidases"/>
    <property type="match status" value="1"/>
</dbReference>
<comment type="similarity">
    <text evidence="1">Belongs to the glycosyl hydrolase 2 family.</text>
</comment>
<dbReference type="Gene3D" id="3.20.20.80">
    <property type="entry name" value="Glycosidases"/>
    <property type="match status" value="1"/>
</dbReference>
<dbReference type="EMBL" id="CAXAMM010026469">
    <property type="protein sequence ID" value="CAK9058991.1"/>
    <property type="molecule type" value="Genomic_DNA"/>
</dbReference>
<dbReference type="Pfam" id="PF00703">
    <property type="entry name" value="Glyco_hydro_2"/>
    <property type="match status" value="1"/>
</dbReference>
<feature type="domain" description="Glycoside hydrolase family 2" evidence="8">
    <location>
        <begin position="782"/>
        <end position="876"/>
    </location>
</feature>
<dbReference type="InterPro" id="IPR023232">
    <property type="entry name" value="Glyco_hydro_2_AS"/>
</dbReference>
<evidence type="ECO:0000256" key="3">
    <source>
        <dbReference type="ARBA" id="ARBA00023295"/>
    </source>
</evidence>
<feature type="region of interest" description="Disordered" evidence="4">
    <location>
        <begin position="1027"/>
        <end position="1047"/>
    </location>
</feature>
<dbReference type="Gene3D" id="2.60.40.10">
    <property type="entry name" value="Immunoglobulins"/>
    <property type="match status" value="3"/>
</dbReference>
<accession>A0ABP0N5U3</accession>
<organism evidence="9 10">
    <name type="scientific">Durusdinium trenchii</name>
    <dbReference type="NCBI Taxonomy" id="1381693"/>
    <lineage>
        <taxon>Eukaryota</taxon>
        <taxon>Sar</taxon>
        <taxon>Alveolata</taxon>
        <taxon>Dinophyceae</taxon>
        <taxon>Suessiales</taxon>
        <taxon>Symbiodiniaceae</taxon>
        <taxon>Durusdinium</taxon>
    </lineage>
</organism>
<dbReference type="InterPro" id="IPR032311">
    <property type="entry name" value="DUF4982"/>
</dbReference>
<feature type="domain" description="Glycoside hydrolase family 2 immunoglobulin-like beta-sandwich" evidence="5">
    <location>
        <begin position="301"/>
        <end position="401"/>
    </location>
</feature>
<dbReference type="Pfam" id="PF13759">
    <property type="entry name" value="2OG-FeII_Oxy_5"/>
    <property type="match status" value="1"/>
</dbReference>
<evidence type="ECO:0000259" key="8">
    <source>
        <dbReference type="Pfam" id="PF18565"/>
    </source>
</evidence>
<evidence type="ECO:0000256" key="2">
    <source>
        <dbReference type="ARBA" id="ARBA00022801"/>
    </source>
</evidence>